<dbReference type="Gene3D" id="1.10.540.10">
    <property type="entry name" value="Acyl-CoA dehydrogenase/oxidase, N-terminal domain"/>
    <property type="match status" value="1"/>
</dbReference>
<comment type="similarity">
    <text evidence="2 6">Belongs to the acyl-CoA dehydrogenase family.</text>
</comment>
<accession>A0A3G5AP50</accession>
<evidence type="ECO:0000256" key="5">
    <source>
        <dbReference type="ARBA" id="ARBA00023002"/>
    </source>
</evidence>
<dbReference type="AlphaFoldDB" id="A0A3G5AP50"/>
<keyword evidence="5 6" id="KW-0560">Oxidoreductase</keyword>
<dbReference type="Gene3D" id="1.20.140.10">
    <property type="entry name" value="Butyryl-CoA Dehydrogenase, subunit A, domain 3"/>
    <property type="match status" value="1"/>
</dbReference>
<dbReference type="InterPro" id="IPR009100">
    <property type="entry name" value="AcylCoA_DH/oxidase_NM_dom_sf"/>
</dbReference>
<dbReference type="PANTHER" id="PTHR48083">
    <property type="entry name" value="MEDIUM-CHAIN SPECIFIC ACYL-COA DEHYDROGENASE, MITOCHONDRIAL-RELATED"/>
    <property type="match status" value="1"/>
</dbReference>
<evidence type="ECO:0000259" key="7">
    <source>
        <dbReference type="Pfam" id="PF00441"/>
    </source>
</evidence>
<keyword evidence="4 6" id="KW-0274">FAD</keyword>
<keyword evidence="3 6" id="KW-0285">Flavoprotein</keyword>
<feature type="domain" description="Acyl-CoA dehydrogenase/oxidase C-terminal" evidence="7">
    <location>
        <begin position="253"/>
        <end position="399"/>
    </location>
</feature>
<dbReference type="Pfam" id="PF02770">
    <property type="entry name" value="Acyl-CoA_dh_M"/>
    <property type="match status" value="1"/>
</dbReference>
<comment type="cofactor">
    <cofactor evidence="1 6">
        <name>FAD</name>
        <dbReference type="ChEBI" id="CHEBI:57692"/>
    </cofactor>
</comment>
<evidence type="ECO:0000259" key="9">
    <source>
        <dbReference type="Pfam" id="PF02771"/>
    </source>
</evidence>
<feature type="domain" description="Acyl-CoA oxidase/dehydrogenase middle" evidence="8">
    <location>
        <begin position="146"/>
        <end position="241"/>
    </location>
</feature>
<dbReference type="GO" id="GO:0005737">
    <property type="term" value="C:cytoplasm"/>
    <property type="evidence" value="ECO:0007669"/>
    <property type="project" value="TreeGrafter"/>
</dbReference>
<name>A0A3G5AP50_9ACAR</name>
<proteinExistence type="evidence at transcript level"/>
<dbReference type="InterPro" id="IPR036250">
    <property type="entry name" value="AcylCo_DH-like_C"/>
</dbReference>
<dbReference type="EMBL" id="MH990569">
    <property type="protein sequence ID" value="AYV89116.1"/>
    <property type="molecule type" value="mRNA"/>
</dbReference>
<dbReference type="InterPro" id="IPR006089">
    <property type="entry name" value="Acyl-CoA_DH_CS"/>
</dbReference>
<evidence type="ECO:0000256" key="2">
    <source>
        <dbReference type="ARBA" id="ARBA00009347"/>
    </source>
</evidence>
<evidence type="ECO:0000313" key="10">
    <source>
        <dbReference type="EMBL" id="AYV89116.1"/>
    </source>
</evidence>
<protein>
    <submittedName>
        <fullName evidence="10">Acyl coa dehydrogenase 6</fullName>
    </submittedName>
</protein>
<dbReference type="InterPro" id="IPR006091">
    <property type="entry name" value="Acyl-CoA_Oxase/DH_mid-dom"/>
</dbReference>
<dbReference type="PANTHER" id="PTHR48083:SF6">
    <property type="entry name" value="ACYL-COA DEHYDROGENASE 6"/>
    <property type="match status" value="1"/>
</dbReference>
<sequence>MLASRKLVQCISRRYLSISSTRMLQFTEQHDELRSTVRKIVEKDINPFVDQWEKEGMFDGHKLFKTLGSAGLLGLTRDPKYGGQGLDYSFTVAMYEEFGYHINAAGPLTGIGVQADMATPGLARFGSDELKAEFLAPTISGDYVACVGISEPEGGSDVAAIRTTAKREGDDLIINGGKMWITNGYQADWMCLLANTRQDSPHKNKSLICVPLNLPGVHKARKIPKMGNLSSDTAQIFFDNVRVPVKNIIGEEGMGFVYQMLQFGDERLVVGSTSTASAQRAIQDTIEYCRQRKTFGQPLINNQHIHFKLAELQCEVEAVRALTYLAADKMIEGEDITYLASIIKLKGGRMLREVVDGCLQFWGGMGYSEEMLISRFYRDTRVISIAGGADEIMLGIVCKIMGILPRAIKEKSN</sequence>
<feature type="domain" description="Acyl-CoA dehydrogenase/oxidase N-terminal" evidence="9">
    <location>
        <begin position="27"/>
        <end position="142"/>
    </location>
</feature>
<reference evidence="10" key="1">
    <citation type="submission" date="2018-09" db="EMBL/GenBank/DDBJ databases">
        <title>Comparative analyses of salivary proteins from the facultative symbiont-infected and uninfected Tetranychus truncatus.</title>
        <authorList>
            <person name="Zhu Y.-X."/>
            <person name="Huang H.-J."/>
            <person name="Hong X.-Y."/>
        </authorList>
    </citation>
    <scope>NUCLEOTIDE SEQUENCE</scope>
</reference>
<evidence type="ECO:0000259" key="8">
    <source>
        <dbReference type="Pfam" id="PF02770"/>
    </source>
</evidence>
<dbReference type="InterPro" id="IPR037069">
    <property type="entry name" value="AcylCoA_DH/ox_N_sf"/>
</dbReference>
<dbReference type="SUPFAM" id="SSF56645">
    <property type="entry name" value="Acyl-CoA dehydrogenase NM domain-like"/>
    <property type="match status" value="1"/>
</dbReference>
<dbReference type="InterPro" id="IPR009075">
    <property type="entry name" value="AcylCo_DH/oxidase_C"/>
</dbReference>
<dbReference type="InterPro" id="IPR046373">
    <property type="entry name" value="Acyl-CoA_Oxase/DH_mid-dom_sf"/>
</dbReference>
<evidence type="ECO:0000256" key="3">
    <source>
        <dbReference type="ARBA" id="ARBA00022630"/>
    </source>
</evidence>
<dbReference type="Pfam" id="PF00441">
    <property type="entry name" value="Acyl-CoA_dh_1"/>
    <property type="match status" value="1"/>
</dbReference>
<dbReference type="InterPro" id="IPR050741">
    <property type="entry name" value="Acyl-CoA_dehydrogenase"/>
</dbReference>
<dbReference type="FunFam" id="2.40.110.10:FF:000002">
    <property type="entry name" value="Acyl-CoA dehydrogenase fadE12"/>
    <property type="match status" value="1"/>
</dbReference>
<dbReference type="GO" id="GO:0050660">
    <property type="term" value="F:flavin adenine dinucleotide binding"/>
    <property type="evidence" value="ECO:0007669"/>
    <property type="project" value="InterPro"/>
</dbReference>
<dbReference type="GO" id="GO:0003995">
    <property type="term" value="F:acyl-CoA dehydrogenase activity"/>
    <property type="evidence" value="ECO:0007669"/>
    <property type="project" value="InterPro"/>
</dbReference>
<dbReference type="Gene3D" id="2.40.110.10">
    <property type="entry name" value="Butyryl-CoA Dehydrogenase, subunit A, domain 2"/>
    <property type="match status" value="1"/>
</dbReference>
<dbReference type="SUPFAM" id="SSF47203">
    <property type="entry name" value="Acyl-CoA dehydrogenase C-terminal domain-like"/>
    <property type="match status" value="1"/>
</dbReference>
<evidence type="ECO:0000256" key="1">
    <source>
        <dbReference type="ARBA" id="ARBA00001974"/>
    </source>
</evidence>
<dbReference type="PROSITE" id="PS00072">
    <property type="entry name" value="ACYL_COA_DH_1"/>
    <property type="match status" value="1"/>
</dbReference>
<evidence type="ECO:0000256" key="4">
    <source>
        <dbReference type="ARBA" id="ARBA00022827"/>
    </source>
</evidence>
<dbReference type="PROSITE" id="PS00073">
    <property type="entry name" value="ACYL_COA_DH_2"/>
    <property type="match status" value="1"/>
</dbReference>
<evidence type="ECO:0000256" key="6">
    <source>
        <dbReference type="RuleBase" id="RU362125"/>
    </source>
</evidence>
<organism evidence="10">
    <name type="scientific">Tetranychus truncatus</name>
    <dbReference type="NCBI Taxonomy" id="93132"/>
    <lineage>
        <taxon>Eukaryota</taxon>
        <taxon>Metazoa</taxon>
        <taxon>Ecdysozoa</taxon>
        <taxon>Arthropoda</taxon>
        <taxon>Chelicerata</taxon>
        <taxon>Arachnida</taxon>
        <taxon>Acari</taxon>
        <taxon>Acariformes</taxon>
        <taxon>Trombidiformes</taxon>
        <taxon>Prostigmata</taxon>
        <taxon>Eleutherengona</taxon>
        <taxon>Raphignathae</taxon>
        <taxon>Tetranychoidea</taxon>
        <taxon>Tetranychidae</taxon>
        <taxon>Tetranychus</taxon>
    </lineage>
</organism>
<dbReference type="GO" id="GO:0033539">
    <property type="term" value="P:fatty acid beta-oxidation using acyl-CoA dehydrogenase"/>
    <property type="evidence" value="ECO:0007669"/>
    <property type="project" value="TreeGrafter"/>
</dbReference>
<dbReference type="Pfam" id="PF02771">
    <property type="entry name" value="Acyl-CoA_dh_N"/>
    <property type="match status" value="1"/>
</dbReference>
<dbReference type="InterPro" id="IPR013786">
    <property type="entry name" value="AcylCoA_DH/ox_N"/>
</dbReference>